<evidence type="ECO:0000256" key="1">
    <source>
        <dbReference type="SAM" id="MobiDB-lite"/>
    </source>
</evidence>
<dbReference type="KEGG" id="ptm:GSPATT00033561001"/>
<organism evidence="2 3">
    <name type="scientific">Paramecium tetraurelia</name>
    <dbReference type="NCBI Taxonomy" id="5888"/>
    <lineage>
        <taxon>Eukaryota</taxon>
        <taxon>Sar</taxon>
        <taxon>Alveolata</taxon>
        <taxon>Ciliophora</taxon>
        <taxon>Intramacronucleata</taxon>
        <taxon>Oligohymenophorea</taxon>
        <taxon>Peniculida</taxon>
        <taxon>Parameciidae</taxon>
        <taxon>Paramecium</taxon>
    </lineage>
</organism>
<name>A0BYU1_PARTE</name>
<dbReference type="EMBL" id="CT868028">
    <property type="protein sequence ID" value="CAK63708.1"/>
    <property type="molecule type" value="Genomic_DNA"/>
</dbReference>
<evidence type="ECO:0000313" key="3">
    <source>
        <dbReference type="Proteomes" id="UP000000600"/>
    </source>
</evidence>
<keyword evidence="3" id="KW-1185">Reference proteome</keyword>
<proteinExistence type="predicted"/>
<dbReference type="OrthoDB" id="317807at2759"/>
<dbReference type="RefSeq" id="XP_001431106.1">
    <property type="nucleotide sequence ID" value="XM_001431069.1"/>
</dbReference>
<feature type="compositionally biased region" description="Polar residues" evidence="1">
    <location>
        <begin position="110"/>
        <end position="122"/>
    </location>
</feature>
<dbReference type="Proteomes" id="UP000000600">
    <property type="component" value="Unassembled WGS sequence"/>
</dbReference>
<dbReference type="HOGENOM" id="CLU_2031176_0_0_1"/>
<dbReference type="GeneID" id="5016888"/>
<evidence type="ECO:0000313" key="2">
    <source>
        <dbReference type="EMBL" id="CAK63708.1"/>
    </source>
</evidence>
<dbReference type="InParanoid" id="A0BYU1"/>
<gene>
    <name evidence="2" type="ORF">GSPATT00033561001</name>
</gene>
<reference evidence="2 3" key="1">
    <citation type="journal article" date="2006" name="Nature">
        <title>Global trends of whole-genome duplications revealed by the ciliate Paramecium tetraurelia.</title>
        <authorList>
            <consortium name="Genoscope"/>
            <person name="Aury J.-M."/>
            <person name="Jaillon O."/>
            <person name="Duret L."/>
            <person name="Noel B."/>
            <person name="Jubin C."/>
            <person name="Porcel B.M."/>
            <person name="Segurens B."/>
            <person name="Daubin V."/>
            <person name="Anthouard V."/>
            <person name="Aiach N."/>
            <person name="Arnaiz O."/>
            <person name="Billaut A."/>
            <person name="Beisson J."/>
            <person name="Blanc I."/>
            <person name="Bouhouche K."/>
            <person name="Camara F."/>
            <person name="Duharcourt S."/>
            <person name="Guigo R."/>
            <person name="Gogendeau D."/>
            <person name="Katinka M."/>
            <person name="Keller A.-M."/>
            <person name="Kissmehl R."/>
            <person name="Klotz C."/>
            <person name="Koll F."/>
            <person name="Le Moue A."/>
            <person name="Lepere C."/>
            <person name="Malinsky S."/>
            <person name="Nowacki M."/>
            <person name="Nowak J.K."/>
            <person name="Plattner H."/>
            <person name="Poulain J."/>
            <person name="Ruiz F."/>
            <person name="Serrano V."/>
            <person name="Zagulski M."/>
            <person name="Dessen P."/>
            <person name="Betermier M."/>
            <person name="Weissenbach J."/>
            <person name="Scarpelli C."/>
            <person name="Schachter V."/>
            <person name="Sperling L."/>
            <person name="Meyer E."/>
            <person name="Cohen J."/>
            <person name="Wincker P."/>
        </authorList>
    </citation>
    <scope>NUCLEOTIDE SEQUENCE [LARGE SCALE GENOMIC DNA]</scope>
    <source>
        <strain evidence="2 3">Stock d4-2</strain>
    </source>
</reference>
<feature type="region of interest" description="Disordered" evidence="1">
    <location>
        <begin position="99"/>
        <end position="122"/>
    </location>
</feature>
<sequence length="122" mass="13973">MNKDILSDPCSSQNTSELLHFILNSSKQSNKFKRVLPRLSITETLNNSIPRSRLMSLNHEPTGFITSRINQIQYTGDYCYKAQNNQTLLLKHQPERNADTMEKSIECSPSVRSQQTTKVIET</sequence>
<protein>
    <submittedName>
        <fullName evidence="2">Uncharacterized protein</fullName>
    </submittedName>
</protein>
<dbReference type="AlphaFoldDB" id="A0BYU1"/>
<accession>A0BYU1</accession>